<dbReference type="PANTHER" id="PTHR10775">
    <property type="entry name" value="OS08G0208400 PROTEIN"/>
    <property type="match status" value="1"/>
</dbReference>
<dbReference type="EMBL" id="JBANQN010000011">
    <property type="protein sequence ID" value="KAK6776898.1"/>
    <property type="molecule type" value="Genomic_DNA"/>
</dbReference>
<sequence>MLLKLLKDELLPDDTDLPNSYYEAKNTIQELGLSYNKIDACVNDCMLYWKEDSLLDFYKICSASRWRINTHSGETKNKKGKRIASKSLRYFPLKPRLQRLFMSTKTSTLMIWQKDERVDDGIMRNPADSMAWKSFYELHPSVVVDLRNVRLGLARAKTPYELKADELEQAHIYILKNCDEVLPYLEYVVFKMKPIKTESENSSTMKSTMRYTFVAPGSIGKGRGRAQGLKSLGEKGSMQTKKLFSQSNDLVNHYIQEIEKNKIRGQGPKISTMSASLGMERMHKKSLTLEKENTKINIPSPACTNQVKQYTQEVKTSPGVIGRD</sequence>
<evidence type="ECO:0000313" key="1">
    <source>
        <dbReference type="EMBL" id="KAK6776898.1"/>
    </source>
</evidence>
<evidence type="ECO:0000313" key="2">
    <source>
        <dbReference type="EMBL" id="KAK6780107.1"/>
    </source>
</evidence>
<comment type="caution">
    <text evidence="2">The sequence shown here is derived from an EMBL/GenBank/DDBJ whole genome shotgun (WGS) entry which is preliminary data.</text>
</comment>
<gene>
    <name evidence="2" type="ORF">RDI58_022291</name>
    <name evidence="1" type="ORF">RDI58_027899</name>
</gene>
<keyword evidence="3" id="KW-1185">Reference proteome</keyword>
<protein>
    <submittedName>
        <fullName evidence="2">Uncharacterized protein</fullName>
    </submittedName>
</protein>
<dbReference type="AlphaFoldDB" id="A0AAN8T7Q6"/>
<accession>A0AAN8T7Q6</accession>
<dbReference type="InterPro" id="IPR004242">
    <property type="entry name" value="Transposase_21"/>
</dbReference>
<name>A0AAN8T7Q6_SOLBU</name>
<organism evidence="2 3">
    <name type="scientific">Solanum bulbocastanum</name>
    <name type="common">Wild potato</name>
    <dbReference type="NCBI Taxonomy" id="147425"/>
    <lineage>
        <taxon>Eukaryota</taxon>
        <taxon>Viridiplantae</taxon>
        <taxon>Streptophyta</taxon>
        <taxon>Embryophyta</taxon>
        <taxon>Tracheophyta</taxon>
        <taxon>Spermatophyta</taxon>
        <taxon>Magnoliopsida</taxon>
        <taxon>eudicotyledons</taxon>
        <taxon>Gunneridae</taxon>
        <taxon>Pentapetalae</taxon>
        <taxon>asterids</taxon>
        <taxon>lamiids</taxon>
        <taxon>Solanales</taxon>
        <taxon>Solanaceae</taxon>
        <taxon>Solanoideae</taxon>
        <taxon>Solaneae</taxon>
        <taxon>Solanum</taxon>
    </lineage>
</organism>
<dbReference type="EMBL" id="JBANQN010000009">
    <property type="protein sequence ID" value="KAK6780107.1"/>
    <property type="molecule type" value="Genomic_DNA"/>
</dbReference>
<dbReference type="Pfam" id="PF02992">
    <property type="entry name" value="Transposase_21"/>
    <property type="match status" value="1"/>
</dbReference>
<dbReference type="Proteomes" id="UP001371456">
    <property type="component" value="Unassembled WGS sequence"/>
</dbReference>
<proteinExistence type="predicted"/>
<evidence type="ECO:0000313" key="3">
    <source>
        <dbReference type="Proteomes" id="UP001371456"/>
    </source>
</evidence>
<dbReference type="PANTHER" id="PTHR10775:SF158">
    <property type="entry name" value="TNP2-LIKE TRANSPOSON PROTEIN"/>
    <property type="match status" value="1"/>
</dbReference>
<reference evidence="2 3" key="1">
    <citation type="submission" date="2024-02" db="EMBL/GenBank/DDBJ databases">
        <title>de novo genome assembly of Solanum bulbocastanum strain 11H21.</title>
        <authorList>
            <person name="Hosaka A.J."/>
        </authorList>
    </citation>
    <scope>NUCLEOTIDE SEQUENCE [LARGE SCALE GENOMIC DNA]</scope>
    <source>
        <tissue evidence="2">Young leaves</tissue>
    </source>
</reference>